<name>A0A3B6FWY8_WHEAT</name>
<proteinExistence type="predicted"/>
<evidence type="ECO:0000259" key="1">
    <source>
        <dbReference type="Pfam" id="PF00646"/>
    </source>
</evidence>
<dbReference type="InterPro" id="IPR001810">
    <property type="entry name" value="F-box_dom"/>
</dbReference>
<evidence type="ECO:0008006" key="4">
    <source>
        <dbReference type="Google" id="ProtNLM"/>
    </source>
</evidence>
<gene>
    <name evidence="3" type="ORF">CFC21_043963</name>
</gene>
<evidence type="ECO:0000259" key="2">
    <source>
        <dbReference type="Pfam" id="PF23635"/>
    </source>
</evidence>
<protein>
    <recommendedName>
        <fullName evidence="4">F-box domain-containing protein</fullName>
    </recommendedName>
</protein>
<comment type="caution">
    <text evidence="3">The sequence shown here is derived from an EMBL/GenBank/DDBJ whole genome shotgun (WGS) entry which is preliminary data.</text>
</comment>
<feature type="domain" description="F-box protein AT5G49610-like beta-propeller" evidence="2">
    <location>
        <begin position="114"/>
        <end position="404"/>
    </location>
</feature>
<accession>A0A3B6FWY8</accession>
<organism evidence="3">
    <name type="scientific">Triticum aestivum</name>
    <name type="common">Wheat</name>
    <dbReference type="NCBI Taxonomy" id="4565"/>
    <lineage>
        <taxon>Eukaryota</taxon>
        <taxon>Viridiplantae</taxon>
        <taxon>Streptophyta</taxon>
        <taxon>Embryophyta</taxon>
        <taxon>Tracheophyta</taxon>
        <taxon>Spermatophyta</taxon>
        <taxon>Magnoliopsida</taxon>
        <taxon>Liliopsida</taxon>
        <taxon>Poales</taxon>
        <taxon>Poaceae</taxon>
        <taxon>BOP clade</taxon>
        <taxon>Pooideae</taxon>
        <taxon>Triticodae</taxon>
        <taxon>Triticeae</taxon>
        <taxon>Triticinae</taxon>
        <taxon>Triticum</taxon>
    </lineage>
</organism>
<dbReference type="InterPro" id="IPR056594">
    <property type="entry name" value="AT5G49610-like_b-prop"/>
</dbReference>
<dbReference type="Pfam" id="PF00646">
    <property type="entry name" value="F-box"/>
    <property type="match status" value="1"/>
</dbReference>
<sequence>MDGDRRSPAAAAAASAASVLDDDDLLREILLRLGFPTCLVHAALVSKRWLLHASDPVFLRRFRERNPPRLLGFCIRGLDGYSFVPLPQPPELAVPIHRVTSSCAAAFSNIIHLIKHCRNGRLITESFHHKGTDRHALLAPLLAGESAAFPPPNPPPSRDWDGRAQVRYIEVFLPEDGGLDGITLVHLWNVGRKIYAEVCVLGSDGWGVPASAEMELPAHMELAAQRYDERFLADMLPPVLGKVFMVTTSGGFTLGLDLATASFFTLELPVGVQSNYKLSCAEDSGLYLVSADGFQLSVWLHPMIGDDDGAGNWRLVDTFCVHETCTRLVDHYWVPLYNFIAVDFVGDNADFAILDHPASDILFYVHLRSRVVEKVYQRPTRFLTVLAAGGLHISPVMMTWPPIFPALNI</sequence>
<evidence type="ECO:0000313" key="3">
    <source>
        <dbReference type="EMBL" id="KAF7032830.1"/>
    </source>
</evidence>
<reference evidence="3" key="1">
    <citation type="journal article" date="2017" name="Gigascience">
        <title>The first near-complete assembly of the hexaploid bread wheat genome, Triticum aestivum.</title>
        <authorList>
            <person name="Zimin A.V."/>
            <person name="Puiu D."/>
            <person name="Hall R."/>
            <person name="Kingan S."/>
            <person name="Clavijo B.J."/>
            <person name="Salzberg S.L."/>
        </authorList>
    </citation>
    <scope>NUCLEOTIDE SEQUENCE</scope>
    <source>
        <tissue evidence="3">Leaf</tissue>
    </source>
</reference>
<dbReference type="SUPFAM" id="SSF81383">
    <property type="entry name" value="F-box domain"/>
    <property type="match status" value="1"/>
</dbReference>
<dbReference type="EMBL" id="CM022218">
    <property type="protein sequence ID" value="KAF7032830.1"/>
    <property type="molecule type" value="Genomic_DNA"/>
</dbReference>
<feature type="domain" description="F-box" evidence="1">
    <location>
        <begin position="23"/>
        <end position="59"/>
    </location>
</feature>
<dbReference type="PANTHER" id="PTHR33207">
    <property type="entry name" value="F-BOX DOMAIN CONTAINING PROTEIN-RELATED"/>
    <property type="match status" value="1"/>
</dbReference>
<dbReference type="OMA" id="HYWVPLY"/>
<dbReference type="Proteomes" id="UP000815260">
    <property type="component" value="Chromosome 3B"/>
</dbReference>
<dbReference type="InterPro" id="IPR036047">
    <property type="entry name" value="F-box-like_dom_sf"/>
</dbReference>
<reference evidence="3" key="2">
    <citation type="submission" date="2020-03" db="EMBL/GenBank/DDBJ databases">
        <title>The second near-complete assembly of the hexaploid bread wheat (Triticum aestivum) genome.</title>
        <authorList>
            <person name="Zimin A.V."/>
            <person name="Puiu D."/>
            <person name="Shumante A."/>
            <person name="Alonge M."/>
            <person name="Salzberg S.L."/>
        </authorList>
    </citation>
    <scope>NUCLEOTIDE SEQUENCE</scope>
    <source>
        <tissue evidence="3">Leaf</tissue>
    </source>
</reference>
<dbReference type="Pfam" id="PF23635">
    <property type="entry name" value="Beta-prop_AT5G49610-like"/>
    <property type="match status" value="1"/>
</dbReference>